<dbReference type="PANTHER" id="PTHR35902:SF3">
    <property type="entry name" value="NPCBM-ASSOCIATED, NEW3 DOMAIN OF ALPHA-GALACTOSIDASE"/>
    <property type="match status" value="1"/>
</dbReference>
<keyword evidence="1" id="KW-1133">Transmembrane helix</keyword>
<gene>
    <name evidence="2" type="ordered locus">Hqrw_1644</name>
</gene>
<dbReference type="KEGG" id="hwc:Hqrw_1644"/>
<proteinExistence type="predicted"/>
<evidence type="ECO:0000313" key="2">
    <source>
        <dbReference type="EMBL" id="CCC39585.2"/>
    </source>
</evidence>
<sequence>MNRSFIVGLLVGLILISAVGPAIALAQIDPTGQVLGRPSISVSSVQQTVSAGTEAEVQFTLTNRGRIDKGGPDEYETRVTTARALTVEFADEKTPIEIDTGTISVGNVETGTTQTPPITVTIPEGIPPGDYEIPLEYEYAYTRIASYNTENVEYNDFTERASTSVEITVREEAQFKVTGQNAVGQIGDDRTIRLTLMNTGSRTAFDASVTATSKSDELTFGSDSESSTAYAGQEWEPGERRTITYRAHIADTAALRNYTLDLDVGYTDRNGIEQTSTALSAGVATIPEQTFAVNSVDTALRVGTEGTLTAIIENTGPQPVFNPVSIISVNNQNIDITTSEYALSTLRPGETAQVQYDIDISEAATATPQQFSLTVQYNTERGSRRTSDMLQATAAVREQRDRFIIQATEETVTAGGQTEFKLQVTNNGEQPLESIEAKAFLDAPLASSNDEAFIAALDSGETTTIVMPLSADSGALESKTYPFAVDFQYDLPSGETKISKTYKVPVNIQQPADQGGLSLPLSAPIIGGSILIIIIGSAVWYRRG</sequence>
<keyword evidence="1" id="KW-0812">Transmembrane</keyword>
<protein>
    <recommendedName>
        <fullName evidence="4">CARDB domain-containing protein</fullName>
    </recommendedName>
</protein>
<dbReference type="EMBL" id="FR746099">
    <property type="protein sequence ID" value="CCC39585.2"/>
    <property type="molecule type" value="Genomic_DNA"/>
</dbReference>
<dbReference type="GeneID" id="12446334"/>
<feature type="transmembrane region" description="Helical" evidence="1">
    <location>
        <begin position="521"/>
        <end position="541"/>
    </location>
</feature>
<dbReference type="Proteomes" id="UP000007954">
    <property type="component" value="Chromosome"/>
</dbReference>
<reference evidence="2 3" key="1">
    <citation type="journal article" date="2011" name="PLoS ONE">
        <title>Haloquadratum walsbyi: limited diversity in a global pond.</title>
        <authorList>
            <person name="Dyall-Smith M."/>
            <person name="Pfeiffer F."/>
            <person name="Klee K."/>
            <person name="Palm P."/>
            <person name="Gross K."/>
            <person name="Schuster S.C."/>
            <person name="Rampp M."/>
            <person name="Oesterhelt D."/>
        </authorList>
    </citation>
    <scope>NUCLEOTIDE SEQUENCE [LARGE SCALE GENOMIC DNA]</scope>
    <source>
        <strain evidence="3">DSM 16854 / JCM 12705 / C23</strain>
    </source>
</reference>
<dbReference type="Gene3D" id="2.60.40.10">
    <property type="entry name" value="Immunoglobulins"/>
    <property type="match status" value="1"/>
</dbReference>
<accession>G0LGN3</accession>
<dbReference type="RefSeq" id="WP_065757381.1">
    <property type="nucleotide sequence ID" value="NC_017459.1"/>
</dbReference>
<organism evidence="2 3">
    <name type="scientific">Haloquadratum walsbyi (strain DSM 16854 / JCM 12705 / C23)</name>
    <dbReference type="NCBI Taxonomy" id="768065"/>
    <lineage>
        <taxon>Archaea</taxon>
        <taxon>Methanobacteriati</taxon>
        <taxon>Methanobacteriota</taxon>
        <taxon>Stenosarchaea group</taxon>
        <taxon>Halobacteria</taxon>
        <taxon>Halobacteriales</taxon>
        <taxon>Haloferacaceae</taxon>
        <taxon>Haloquadratum</taxon>
    </lineage>
</organism>
<dbReference type="PANTHER" id="PTHR35902">
    <property type="entry name" value="S-LAYER DOMAIN-LIKE PROTEIN-RELATED"/>
    <property type="match status" value="1"/>
</dbReference>
<name>G0LGN3_HALWC</name>
<dbReference type="InterPro" id="IPR013783">
    <property type="entry name" value="Ig-like_fold"/>
</dbReference>
<dbReference type="AlphaFoldDB" id="G0LGN3"/>
<evidence type="ECO:0000313" key="3">
    <source>
        <dbReference type="Proteomes" id="UP000007954"/>
    </source>
</evidence>
<evidence type="ECO:0000256" key="1">
    <source>
        <dbReference type="SAM" id="Phobius"/>
    </source>
</evidence>
<keyword evidence="1" id="KW-0472">Membrane</keyword>
<evidence type="ECO:0008006" key="4">
    <source>
        <dbReference type="Google" id="ProtNLM"/>
    </source>
</evidence>